<keyword evidence="1" id="KW-1185">Reference proteome</keyword>
<protein>
    <submittedName>
        <fullName evidence="2">Uncharacterized protein</fullName>
    </submittedName>
</protein>
<proteinExistence type="predicted"/>
<sequence length="76" mass="7520">MAQLLSMASAGQNSASLTAASSNQQQAAALASLAAAGFPSTVMPAALGAFAASGEIVVDEYEGQRDDNAMWGEGKG</sequence>
<evidence type="ECO:0000313" key="2">
    <source>
        <dbReference type="WBParaSite" id="SMUV_0000919901-mRNA-1"/>
    </source>
</evidence>
<evidence type="ECO:0000313" key="1">
    <source>
        <dbReference type="Proteomes" id="UP000046393"/>
    </source>
</evidence>
<dbReference type="Proteomes" id="UP000046393">
    <property type="component" value="Unplaced"/>
</dbReference>
<accession>A0A0N5AWA7</accession>
<organism evidence="1 2">
    <name type="scientific">Syphacia muris</name>
    <dbReference type="NCBI Taxonomy" id="451379"/>
    <lineage>
        <taxon>Eukaryota</taxon>
        <taxon>Metazoa</taxon>
        <taxon>Ecdysozoa</taxon>
        <taxon>Nematoda</taxon>
        <taxon>Chromadorea</taxon>
        <taxon>Rhabditida</taxon>
        <taxon>Spirurina</taxon>
        <taxon>Oxyuridomorpha</taxon>
        <taxon>Oxyuroidea</taxon>
        <taxon>Oxyuridae</taxon>
        <taxon>Syphacia</taxon>
    </lineage>
</organism>
<reference evidence="2" key="1">
    <citation type="submission" date="2017-02" db="UniProtKB">
        <authorList>
            <consortium name="WormBaseParasite"/>
        </authorList>
    </citation>
    <scope>IDENTIFICATION</scope>
</reference>
<name>A0A0N5AWA7_9BILA</name>
<dbReference type="WBParaSite" id="SMUV_0000919901-mRNA-1">
    <property type="protein sequence ID" value="SMUV_0000919901-mRNA-1"/>
    <property type="gene ID" value="SMUV_0000919901"/>
</dbReference>
<dbReference type="AlphaFoldDB" id="A0A0N5AWA7"/>